<name>A0A6J6MLT1_9ZZZZ</name>
<feature type="domain" description="4'-phosphopantetheinyl transferase" evidence="2">
    <location>
        <begin position="138"/>
        <end position="193"/>
    </location>
</feature>
<dbReference type="EMBL" id="CAEZWW010000081">
    <property type="protein sequence ID" value="CAB4674038.1"/>
    <property type="molecule type" value="Genomic_DNA"/>
</dbReference>
<evidence type="ECO:0000256" key="1">
    <source>
        <dbReference type="ARBA" id="ARBA00022679"/>
    </source>
</evidence>
<dbReference type="GO" id="GO:0008897">
    <property type="term" value="F:holo-[acyl-carrier-protein] synthase activity"/>
    <property type="evidence" value="ECO:0007669"/>
    <property type="project" value="InterPro"/>
</dbReference>
<organism evidence="3">
    <name type="scientific">freshwater metagenome</name>
    <dbReference type="NCBI Taxonomy" id="449393"/>
    <lineage>
        <taxon>unclassified sequences</taxon>
        <taxon>metagenomes</taxon>
        <taxon>ecological metagenomes</taxon>
    </lineage>
</organism>
<protein>
    <submittedName>
        <fullName evidence="3">Unannotated protein</fullName>
    </submittedName>
</protein>
<proteinExistence type="predicted"/>
<keyword evidence="1" id="KW-0808">Transferase</keyword>
<dbReference type="AlphaFoldDB" id="A0A6J6MLT1"/>
<dbReference type="InterPro" id="IPR037143">
    <property type="entry name" value="4-PPantetheinyl_Trfase_dom_sf"/>
</dbReference>
<dbReference type="InterPro" id="IPR008278">
    <property type="entry name" value="4-PPantetheinyl_Trfase_dom"/>
</dbReference>
<dbReference type="GO" id="GO:0000287">
    <property type="term" value="F:magnesium ion binding"/>
    <property type="evidence" value="ECO:0007669"/>
    <property type="project" value="InterPro"/>
</dbReference>
<gene>
    <name evidence="3" type="ORF">UFOPK2310_00780</name>
</gene>
<dbReference type="Gene3D" id="3.90.470.20">
    <property type="entry name" value="4'-phosphopantetheinyl transferase domain"/>
    <property type="match status" value="2"/>
</dbReference>
<dbReference type="SUPFAM" id="SSF56214">
    <property type="entry name" value="4'-phosphopantetheinyl transferase"/>
    <property type="match status" value="2"/>
</dbReference>
<sequence>MQLGQFVSKDWPIGPAEVLVRRIDIEEIAPESSNTISPTHGAALTAAENEVWQSLAPGSSRQHEWLLGRLALKDVVRAWAAERGQHLEPSDVEIHLGAEGAPFARCVALSGVGGSPVISLSHNSGVVVAAAAEPGSLVGIDIEYADRRTQVVERALTPTETNFVAAEAASVLDLLVAKEAATKALGVGLGGAVARWPVASVTALAEGLLVEVTSASDAGLVLPVLVLHPLDTVLGICYVAPDTDAA</sequence>
<evidence type="ECO:0000313" key="3">
    <source>
        <dbReference type="EMBL" id="CAB4674038.1"/>
    </source>
</evidence>
<accession>A0A6J6MLT1</accession>
<evidence type="ECO:0000259" key="2">
    <source>
        <dbReference type="Pfam" id="PF01648"/>
    </source>
</evidence>
<reference evidence="3" key="1">
    <citation type="submission" date="2020-05" db="EMBL/GenBank/DDBJ databases">
        <authorList>
            <person name="Chiriac C."/>
            <person name="Salcher M."/>
            <person name="Ghai R."/>
            <person name="Kavagutti S V."/>
        </authorList>
    </citation>
    <scope>NUCLEOTIDE SEQUENCE</scope>
</reference>
<dbReference type="Pfam" id="PF01648">
    <property type="entry name" value="ACPS"/>
    <property type="match status" value="1"/>
</dbReference>